<feature type="repeat" description="ANK" evidence="1">
    <location>
        <begin position="177"/>
        <end position="209"/>
    </location>
</feature>
<dbReference type="PROSITE" id="PS50088">
    <property type="entry name" value="ANK_REPEAT"/>
    <property type="match status" value="1"/>
</dbReference>
<sequence>MNCRQYCESQVYQYTRFLHMHKIKMPSTDDSSQFLQEHNCAPPLAPEKDTSEEGAGKSSSTEFSQTDDEGSVDENGVTTLMEAASRNDVKAIKRYLPYQARMVAKLVKAGRVEIHEGTALMVAAVLGHVEAVKLLMRCEGGMRDSKGWTALMWVALFGRTEIVRLLLDVEGGMEKGRGFTALVLAAKSDHLDCVKLLLEKERDISGIPAVRAARVGSCHEVVSFLKSKGIMDPYLRMQSEKLVSELAYLLIASGGGSGSGCAAGRHPVKRRAVRGHTQLPVSERSEASRPSCPDQRWNVGGVKRSCRWPSLS</sequence>
<dbReference type="VEuPathDB" id="GiardiaDB:GLP15_1289"/>
<reference evidence="3 4" key="1">
    <citation type="journal article" date="2010" name="BMC Genomics">
        <title>Genome analysis and comparative genomics of a Giardia intestinalis assemblage E isolate.</title>
        <authorList>
            <person name="Jerlstrom-Hultqvist J."/>
            <person name="Franzen O."/>
            <person name="Ankarklev J."/>
            <person name="Xu F."/>
            <person name="Nohynkova E."/>
            <person name="Andersson J.O."/>
            <person name="Svard S.G."/>
            <person name="Andersson B."/>
        </authorList>
    </citation>
    <scope>NUCLEOTIDE SEQUENCE [LARGE SCALE GENOMIC DNA]</scope>
    <source>
        <strain evidence="3 4">P15</strain>
    </source>
</reference>
<dbReference type="PANTHER" id="PTHR24120">
    <property type="entry name" value="GH07239P"/>
    <property type="match status" value="1"/>
</dbReference>
<gene>
    <name evidence="3" type="ORF">GLP15_1289</name>
</gene>
<comment type="caution">
    <text evidence="3">The sequence shown here is derived from an EMBL/GenBank/DDBJ whole genome shotgun (WGS) entry which is preliminary data.</text>
</comment>
<dbReference type="AlphaFoldDB" id="E1F8B4"/>
<name>E1F8B4_GIAIA</name>
<dbReference type="InterPro" id="IPR036770">
    <property type="entry name" value="Ankyrin_rpt-contain_sf"/>
</dbReference>
<evidence type="ECO:0000256" key="2">
    <source>
        <dbReference type="SAM" id="MobiDB-lite"/>
    </source>
</evidence>
<evidence type="ECO:0000256" key="1">
    <source>
        <dbReference type="PROSITE-ProRule" id="PRU00023"/>
    </source>
</evidence>
<dbReference type="PROSITE" id="PS50297">
    <property type="entry name" value="ANK_REP_REGION"/>
    <property type="match status" value="1"/>
</dbReference>
<feature type="region of interest" description="Disordered" evidence="2">
    <location>
        <begin position="274"/>
        <end position="294"/>
    </location>
</feature>
<proteinExistence type="predicted"/>
<dbReference type="Pfam" id="PF12796">
    <property type="entry name" value="Ank_2"/>
    <property type="match status" value="1"/>
</dbReference>
<feature type="region of interest" description="Disordered" evidence="2">
    <location>
        <begin position="40"/>
        <end position="73"/>
    </location>
</feature>
<protein>
    <submittedName>
        <fullName evidence="3">Protein 21.1</fullName>
    </submittedName>
</protein>
<dbReference type="SMART" id="SM00248">
    <property type="entry name" value="ANK"/>
    <property type="match status" value="4"/>
</dbReference>
<accession>E1F8B4</accession>
<keyword evidence="1" id="KW-0040">ANK repeat</keyword>
<dbReference type="OMA" id="VYQYTRF"/>
<feature type="compositionally biased region" description="Basic and acidic residues" evidence="2">
    <location>
        <begin position="46"/>
        <end position="55"/>
    </location>
</feature>
<dbReference type="PANTHER" id="PTHR24120:SF4">
    <property type="entry name" value="GH07239P"/>
    <property type="match status" value="1"/>
</dbReference>
<dbReference type="STRING" id="658858.E1F8B4"/>
<dbReference type="Gene3D" id="1.25.40.20">
    <property type="entry name" value="Ankyrin repeat-containing domain"/>
    <property type="match status" value="2"/>
</dbReference>
<dbReference type="EMBL" id="ACVC01000232">
    <property type="protein sequence ID" value="EFO61358.1"/>
    <property type="molecule type" value="Genomic_DNA"/>
</dbReference>
<dbReference type="SUPFAM" id="SSF48403">
    <property type="entry name" value="Ankyrin repeat"/>
    <property type="match status" value="1"/>
</dbReference>
<organism evidence="3 4">
    <name type="scientific">Giardia intestinalis (strain P15)</name>
    <name type="common">Giardia lamblia</name>
    <dbReference type="NCBI Taxonomy" id="658858"/>
    <lineage>
        <taxon>Eukaryota</taxon>
        <taxon>Metamonada</taxon>
        <taxon>Diplomonadida</taxon>
        <taxon>Hexamitidae</taxon>
        <taxon>Giardiinae</taxon>
        <taxon>Giardia</taxon>
    </lineage>
</organism>
<dbReference type="InterPro" id="IPR002110">
    <property type="entry name" value="Ankyrin_rpt"/>
</dbReference>
<evidence type="ECO:0000313" key="3">
    <source>
        <dbReference type="EMBL" id="EFO61358.1"/>
    </source>
</evidence>
<dbReference type="OrthoDB" id="20872at2759"/>
<evidence type="ECO:0000313" key="4">
    <source>
        <dbReference type="Proteomes" id="UP000008974"/>
    </source>
</evidence>
<dbReference type="Proteomes" id="UP000008974">
    <property type="component" value="Unassembled WGS sequence"/>
</dbReference>